<dbReference type="PROSITE" id="PS51272">
    <property type="entry name" value="SLH"/>
    <property type="match status" value="3"/>
</dbReference>
<sequence length="872" mass="91870">MNLKRVQWKRIGIFALSFVLLLGAIVVPSRGEADAAPGGVQAEVLSTYKFTSNATYDGYVAKYVYSDGTTVQEGTAVPASAKWATASSIYDGAWGRYSREAVYWYSDGEQVYEATDPLNIPANAIWATIYKYKINGMYIQNPSNDPFIGQQVFRYSLDGIHTLTGDSIPAYAVWGTFAGGTDGYGFHSHSETYVTYDRGSIPPAVAELSVESDNPASASWAKPGDTITVSIATDAPVDEVVATVAGQAAVAEQEDDTHWTATLILDGSAVDGELPVLVKLVANGELLSSANATTDGSKVAVDSTGPSTSISSDPNWMTNEDVTVTAEASDSGSGVVVIKWAAGERTAAYFAEAGQALTEEGFAVSENGTFTIYAKDRLGNESVETVGIYWIDKTSPTIAQAGTSSGALPVKVRVSLNGTGSEIVRSKWASGERDGSYFEDDGEWLMPVIEGCDAVDFEELEECIWDMDEDEFDWQSFDATFTAAEYGMHTVYVEDEAGNGSLLTISVNPPAQTGGPGPASPVPASPVPASPVPVSGPATVTGTDGRLTLPSGQIGQASLEDDIAITIPSNATDKELRLTIDKLADATGLLPHGEKLASPIYEFLKSFPENFLKPITMTFRFDPSSLSGNEAPAVFYFDETKKEWIRIVGGRIGGDRITVETDHFTKYAVLAVDPATGLPAVKEPAIPTEPLKDIRFGDIGGHWAESDIIKAASAGIVNGYADGTFMPGKTVTRAEFAVMLANALKPAATGTAPAFADSTAIPSWARQAVALAAQAGIVTGDQSGRFRPNAPITRAEMAVMLANSLKLKLDLGAVTGFADDKDIPSWAKGAVAAAKESGLMQGKGAGAFAPAGVTTRAEAVTALMKALAYSNK</sequence>
<dbReference type="Proteomes" id="UP001596105">
    <property type="component" value="Unassembled WGS sequence"/>
</dbReference>
<dbReference type="Pfam" id="PF00395">
    <property type="entry name" value="SLH"/>
    <property type="match status" value="3"/>
</dbReference>
<feature type="domain" description="SLH" evidence="2">
    <location>
        <begin position="755"/>
        <end position="815"/>
    </location>
</feature>
<dbReference type="EMBL" id="JBHSMH010000025">
    <property type="protein sequence ID" value="MFC5469163.1"/>
    <property type="molecule type" value="Genomic_DNA"/>
</dbReference>
<dbReference type="RefSeq" id="WP_209748860.1">
    <property type="nucleotide sequence ID" value="NZ_JBHSMH010000025.1"/>
</dbReference>
<dbReference type="Gene3D" id="2.60.220.30">
    <property type="match status" value="1"/>
</dbReference>
<keyword evidence="4" id="KW-1185">Reference proteome</keyword>
<comment type="caution">
    <text evidence="3">The sequence shown here is derived from an EMBL/GenBank/DDBJ whole genome shotgun (WGS) entry which is preliminary data.</text>
</comment>
<dbReference type="InterPro" id="IPR051465">
    <property type="entry name" value="Cell_Envelope_Struct_Comp"/>
</dbReference>
<evidence type="ECO:0000259" key="2">
    <source>
        <dbReference type="PROSITE" id="PS51272"/>
    </source>
</evidence>
<feature type="region of interest" description="Disordered" evidence="1">
    <location>
        <begin position="294"/>
        <end position="313"/>
    </location>
</feature>
<feature type="compositionally biased region" description="Pro residues" evidence="1">
    <location>
        <begin position="518"/>
        <end position="530"/>
    </location>
</feature>
<feature type="region of interest" description="Disordered" evidence="1">
    <location>
        <begin position="509"/>
        <end position="530"/>
    </location>
</feature>
<accession>A0ABW0LX30</accession>
<feature type="compositionally biased region" description="Polar residues" evidence="1">
    <location>
        <begin position="304"/>
        <end position="313"/>
    </location>
</feature>
<organism evidence="3 4">
    <name type="scientific">Cohnella suwonensis</name>
    <dbReference type="NCBI Taxonomy" id="696072"/>
    <lineage>
        <taxon>Bacteria</taxon>
        <taxon>Bacillati</taxon>
        <taxon>Bacillota</taxon>
        <taxon>Bacilli</taxon>
        <taxon>Bacillales</taxon>
        <taxon>Paenibacillaceae</taxon>
        <taxon>Cohnella</taxon>
    </lineage>
</organism>
<dbReference type="InterPro" id="IPR001119">
    <property type="entry name" value="SLH_dom"/>
</dbReference>
<protein>
    <submittedName>
        <fullName evidence="3">S-layer homology domain-containing protein</fullName>
    </submittedName>
</protein>
<reference evidence="4" key="1">
    <citation type="journal article" date="2019" name="Int. J. Syst. Evol. Microbiol.">
        <title>The Global Catalogue of Microorganisms (GCM) 10K type strain sequencing project: providing services to taxonomists for standard genome sequencing and annotation.</title>
        <authorList>
            <consortium name="The Broad Institute Genomics Platform"/>
            <consortium name="The Broad Institute Genome Sequencing Center for Infectious Disease"/>
            <person name="Wu L."/>
            <person name="Ma J."/>
        </authorList>
    </citation>
    <scope>NUCLEOTIDE SEQUENCE [LARGE SCALE GENOMIC DNA]</scope>
    <source>
        <strain evidence="4">CCUG 57113</strain>
    </source>
</reference>
<dbReference type="PANTHER" id="PTHR43308">
    <property type="entry name" value="OUTER MEMBRANE PROTEIN ALPHA-RELATED"/>
    <property type="match status" value="1"/>
</dbReference>
<name>A0ABW0LX30_9BACL</name>
<feature type="domain" description="SLH" evidence="2">
    <location>
        <begin position="691"/>
        <end position="754"/>
    </location>
</feature>
<evidence type="ECO:0000313" key="4">
    <source>
        <dbReference type="Proteomes" id="UP001596105"/>
    </source>
</evidence>
<proteinExistence type="predicted"/>
<evidence type="ECO:0000256" key="1">
    <source>
        <dbReference type="SAM" id="MobiDB-lite"/>
    </source>
</evidence>
<gene>
    <name evidence="3" type="ORF">ACFPPD_10565</name>
</gene>
<dbReference type="PANTHER" id="PTHR43308:SF5">
    <property type="entry name" value="S-LAYER PROTEIN _ PEPTIDOGLYCAN ENDO-BETA-N-ACETYLGLUCOSAMINIDASE"/>
    <property type="match status" value="1"/>
</dbReference>
<feature type="domain" description="SLH" evidence="2">
    <location>
        <begin position="817"/>
        <end position="872"/>
    </location>
</feature>
<evidence type="ECO:0000313" key="3">
    <source>
        <dbReference type="EMBL" id="MFC5469163.1"/>
    </source>
</evidence>